<dbReference type="SUPFAM" id="SSF52540">
    <property type="entry name" value="P-loop containing nucleoside triphosphate hydrolases"/>
    <property type="match status" value="1"/>
</dbReference>
<evidence type="ECO:0000259" key="3">
    <source>
        <dbReference type="SMART" id="SM01043"/>
    </source>
</evidence>
<dbReference type="EMBL" id="BAAASD010000055">
    <property type="protein sequence ID" value="GAA2370888.1"/>
    <property type="molecule type" value="Genomic_DNA"/>
</dbReference>
<dbReference type="PANTHER" id="PTHR47691">
    <property type="entry name" value="REGULATOR-RELATED"/>
    <property type="match status" value="1"/>
</dbReference>
<dbReference type="InterPro" id="IPR005158">
    <property type="entry name" value="BTAD"/>
</dbReference>
<dbReference type="Proteomes" id="UP001500253">
    <property type="component" value="Unassembled WGS sequence"/>
</dbReference>
<reference evidence="4 5" key="1">
    <citation type="journal article" date="2019" name="Int. J. Syst. Evol. Microbiol.">
        <title>The Global Catalogue of Microorganisms (GCM) 10K type strain sequencing project: providing services to taxonomists for standard genome sequencing and annotation.</title>
        <authorList>
            <consortium name="The Broad Institute Genomics Platform"/>
            <consortium name="The Broad Institute Genome Sequencing Center for Infectious Disease"/>
            <person name="Wu L."/>
            <person name="Ma J."/>
        </authorList>
    </citation>
    <scope>NUCLEOTIDE SEQUENCE [LARGE SCALE GENOMIC DNA]</scope>
    <source>
        <strain evidence="4 5">JCM 4316</strain>
    </source>
</reference>
<dbReference type="Gene3D" id="3.40.50.300">
    <property type="entry name" value="P-loop containing nucleotide triphosphate hydrolases"/>
    <property type="match status" value="1"/>
</dbReference>
<feature type="compositionally biased region" description="Gly residues" evidence="2">
    <location>
        <begin position="139"/>
        <end position="152"/>
    </location>
</feature>
<accession>A0ABN3H6S8</accession>
<dbReference type="RefSeq" id="WP_346178848.1">
    <property type="nucleotide sequence ID" value="NZ_BAAASD010000055.1"/>
</dbReference>
<dbReference type="InterPro" id="IPR027417">
    <property type="entry name" value="P-loop_NTPase"/>
</dbReference>
<feature type="domain" description="Bacterial transcriptional activator" evidence="3">
    <location>
        <begin position="96"/>
        <end position="259"/>
    </location>
</feature>
<protein>
    <recommendedName>
        <fullName evidence="3">Bacterial transcriptional activator domain-containing protein</fullName>
    </recommendedName>
</protein>
<dbReference type="PANTHER" id="PTHR47691:SF3">
    <property type="entry name" value="HTH-TYPE TRANSCRIPTIONAL REGULATOR RV0890C-RELATED"/>
    <property type="match status" value="1"/>
</dbReference>
<evidence type="ECO:0000256" key="1">
    <source>
        <dbReference type="ARBA" id="ARBA00023012"/>
    </source>
</evidence>
<feature type="region of interest" description="Disordered" evidence="2">
    <location>
        <begin position="139"/>
        <end position="160"/>
    </location>
</feature>
<evidence type="ECO:0000313" key="5">
    <source>
        <dbReference type="Proteomes" id="UP001500253"/>
    </source>
</evidence>
<comment type="caution">
    <text evidence="4">The sequence shown here is derived from an EMBL/GenBank/DDBJ whole genome shotgun (WGS) entry which is preliminary data.</text>
</comment>
<name>A0ABN3H6S8_9ACTN</name>
<evidence type="ECO:0000313" key="4">
    <source>
        <dbReference type="EMBL" id="GAA2370888.1"/>
    </source>
</evidence>
<organism evidence="4 5">
    <name type="scientific">Streptomyces cuspidosporus</name>
    <dbReference type="NCBI Taxonomy" id="66882"/>
    <lineage>
        <taxon>Bacteria</taxon>
        <taxon>Bacillati</taxon>
        <taxon>Actinomycetota</taxon>
        <taxon>Actinomycetes</taxon>
        <taxon>Kitasatosporales</taxon>
        <taxon>Streptomycetaceae</taxon>
        <taxon>Streptomyces</taxon>
    </lineage>
</organism>
<dbReference type="Gene3D" id="1.25.40.10">
    <property type="entry name" value="Tetratricopeptide repeat domain"/>
    <property type="match status" value="2"/>
</dbReference>
<sequence>MTTELALLTRVSCRGREITGPRLRGLLALLALLAGDLRTGCGTARLVEGLWPEAERPENPTKALQILVSRARAQLGADVIASTPTGYRLALPEDRVDSSAVLLRAAASARHARAGDHAAALAHAEAGLALWAGGPGGAAAGGAPGTAAGGSEAGDPVAEKDPVAALRAERAATYRTLARARALALSRLGRRAEAAEPLAELARERPRDEEVLLELLRCEAATLGPSAALARYDAYRRALREELGTDPGPALRAVHEELLRGEAPVVRHGVPHEPNPLLGRDDDIAAVADLLEASRVASVVGPGGLGKTRLAHAVSRRAGRRAVYFVGLAGVTSDEDVVREVASALGVGEVLPASAGPLGLPTDLLTGIAAALGTGPLLLVLDNCEHVIRGAADLVRHLVSTTQDLRVLTTSRAPLGLSSEAVYPLPELSLATTVELFEQRARAVRPGAELPREAVEELCRHLDGLPLAVELAAARVRVMSVAEIARRLEDRFALLRGGARDAPDRHRTLHAVVDWSWNLLDPAGRAALRALSVFPGGFMADAARHLLGEDGDARPGEDGDTLEVLADLTDQSLLKVADTPSGARFRMLETVREFSTAHREAAGDTDRVLGRFVAWARDFGVAHHEGPHAPEPFAALDRIRAEQDNLVHALRHGLARADGAAVAAVSAVLASLWTVEGNYARVAVLADETSRLLSHFRPERGPDPALVEATRTATALFTANTFTVVGLRAGRPLATLRRLPPAPPDTLLRAVATVLAAAPEVLGPDPAPLRALCESGEPLLAGVANAVASYVLERAGDLDGALRAAREMLDAFAGRSAAWVQVLAHSRIGELCLQAERGEEGRRHGEEALRLLEECMPWGDISGVRAALSLVNLQLGAIDEAERWLPLTTSDRRDETVGVVIFDLGTRAELALARGDTETGLRQWRRAVEASRSDENTLYRTDPPGLEPWTLEVEAAAVIAHAHHGRVDLIEKTAGALPHKLWTMLSHPVEKPPAYLMELPVCGALLLAVAMVELDRAGRTGDAGARASGARASGAGASGARAPEAGASGAGASGAGASGARLIALAERFRFLRGFQPTMSSARARRAAEQADRAAYEDAVSSYAALGRDDLRAAALAAIEPLTAAPREYG</sequence>
<dbReference type="Pfam" id="PF03704">
    <property type="entry name" value="BTAD"/>
    <property type="match status" value="1"/>
</dbReference>
<keyword evidence="1" id="KW-0902">Two-component regulatory system</keyword>
<proteinExistence type="predicted"/>
<dbReference type="Pfam" id="PF13191">
    <property type="entry name" value="AAA_16"/>
    <property type="match status" value="1"/>
</dbReference>
<evidence type="ECO:0000256" key="2">
    <source>
        <dbReference type="SAM" id="MobiDB-lite"/>
    </source>
</evidence>
<dbReference type="SMART" id="SM01043">
    <property type="entry name" value="BTAD"/>
    <property type="match status" value="1"/>
</dbReference>
<gene>
    <name evidence="4" type="ORF">GCM10010246_76290</name>
</gene>
<dbReference type="InterPro" id="IPR041664">
    <property type="entry name" value="AAA_16"/>
</dbReference>
<feature type="region of interest" description="Disordered" evidence="2">
    <location>
        <begin position="1020"/>
        <end position="1054"/>
    </location>
</feature>
<dbReference type="InterPro" id="IPR036388">
    <property type="entry name" value="WH-like_DNA-bd_sf"/>
</dbReference>
<keyword evidence="5" id="KW-1185">Reference proteome</keyword>
<dbReference type="InterPro" id="IPR011990">
    <property type="entry name" value="TPR-like_helical_dom_sf"/>
</dbReference>
<dbReference type="SUPFAM" id="SSF48452">
    <property type="entry name" value="TPR-like"/>
    <property type="match status" value="2"/>
</dbReference>
<dbReference type="Gene3D" id="1.10.10.10">
    <property type="entry name" value="Winged helix-like DNA-binding domain superfamily/Winged helix DNA-binding domain"/>
    <property type="match status" value="1"/>
</dbReference>
<feature type="compositionally biased region" description="Low complexity" evidence="2">
    <location>
        <begin position="1020"/>
        <end position="1047"/>
    </location>
</feature>